<evidence type="ECO:0000256" key="5">
    <source>
        <dbReference type="SAM" id="SignalP"/>
    </source>
</evidence>
<dbReference type="Gene3D" id="1.10.10.60">
    <property type="entry name" value="Homeodomain-like"/>
    <property type="match status" value="1"/>
</dbReference>
<accession>A0ABV0SDU1</accession>
<feature type="chain" id="PRO_5046238751" description="Homeobox domain-containing protein" evidence="5">
    <location>
        <begin position="21"/>
        <end position="241"/>
    </location>
</feature>
<dbReference type="InterPro" id="IPR009057">
    <property type="entry name" value="Homeodomain-like_sf"/>
</dbReference>
<gene>
    <name evidence="7" type="ORF">XENOCAPTIV_017061</name>
</gene>
<keyword evidence="2 3" id="KW-0539">Nucleus</keyword>
<dbReference type="SUPFAM" id="SSF46689">
    <property type="entry name" value="Homeodomain-like"/>
    <property type="match status" value="2"/>
</dbReference>
<name>A0ABV0SDU1_9TELE</name>
<dbReference type="PROSITE" id="PS50071">
    <property type="entry name" value="HOMEOBOX_2"/>
    <property type="match status" value="1"/>
</dbReference>
<dbReference type="PANTHER" id="PTHR24329">
    <property type="entry name" value="HOMEOBOX PROTEIN ARISTALESS"/>
    <property type="match status" value="1"/>
</dbReference>
<dbReference type="InterPro" id="IPR050649">
    <property type="entry name" value="Paired_Homeobox_TFs"/>
</dbReference>
<evidence type="ECO:0000256" key="3">
    <source>
        <dbReference type="RuleBase" id="RU000682"/>
    </source>
</evidence>
<feature type="region of interest" description="Disordered" evidence="4">
    <location>
        <begin position="190"/>
        <end position="210"/>
    </location>
</feature>
<organism evidence="7 8">
    <name type="scientific">Xenoophorus captivus</name>
    <dbReference type="NCBI Taxonomy" id="1517983"/>
    <lineage>
        <taxon>Eukaryota</taxon>
        <taxon>Metazoa</taxon>
        <taxon>Chordata</taxon>
        <taxon>Craniata</taxon>
        <taxon>Vertebrata</taxon>
        <taxon>Euteleostomi</taxon>
        <taxon>Actinopterygii</taxon>
        <taxon>Neopterygii</taxon>
        <taxon>Teleostei</taxon>
        <taxon>Neoteleostei</taxon>
        <taxon>Acanthomorphata</taxon>
        <taxon>Ovalentaria</taxon>
        <taxon>Atherinomorphae</taxon>
        <taxon>Cyprinodontiformes</taxon>
        <taxon>Goodeidae</taxon>
        <taxon>Xenoophorus</taxon>
    </lineage>
</organism>
<evidence type="ECO:0000256" key="4">
    <source>
        <dbReference type="SAM" id="MobiDB-lite"/>
    </source>
</evidence>
<dbReference type="EMBL" id="JAHRIN010075975">
    <property type="protein sequence ID" value="MEQ2217627.1"/>
    <property type="molecule type" value="Genomic_DNA"/>
</dbReference>
<dbReference type="PANTHER" id="PTHR24329:SF340">
    <property type="entry name" value="ARISTALESS RELATED HOMEOBOX"/>
    <property type="match status" value="1"/>
</dbReference>
<evidence type="ECO:0000313" key="7">
    <source>
        <dbReference type="EMBL" id="MEQ2217627.1"/>
    </source>
</evidence>
<comment type="subcellular location">
    <subcellularLocation>
        <location evidence="1 2 3">Nucleus</location>
    </subcellularLocation>
</comment>
<dbReference type="SMART" id="SM00389">
    <property type="entry name" value="HOX"/>
    <property type="match status" value="1"/>
</dbReference>
<keyword evidence="2 3" id="KW-0238">DNA-binding</keyword>
<evidence type="ECO:0000259" key="6">
    <source>
        <dbReference type="PROSITE" id="PS50071"/>
    </source>
</evidence>
<keyword evidence="5" id="KW-0732">Signal</keyword>
<keyword evidence="8" id="KW-1185">Reference proteome</keyword>
<comment type="caution">
    <text evidence="7">The sequence shown here is derived from an EMBL/GenBank/DDBJ whole genome shotgun (WGS) entry which is preliminary data.</text>
</comment>
<reference evidence="7 8" key="1">
    <citation type="submission" date="2021-06" db="EMBL/GenBank/DDBJ databases">
        <authorList>
            <person name="Palmer J.M."/>
        </authorList>
    </citation>
    <scope>NUCLEOTIDE SEQUENCE [LARGE SCALE GENOMIC DNA]</scope>
    <source>
        <strain evidence="7 8">XC_2019</strain>
        <tissue evidence="7">Muscle</tissue>
    </source>
</reference>
<feature type="DNA-binding region" description="Homeobox" evidence="2">
    <location>
        <begin position="52"/>
        <end position="139"/>
    </location>
</feature>
<evidence type="ECO:0000313" key="8">
    <source>
        <dbReference type="Proteomes" id="UP001434883"/>
    </source>
</evidence>
<keyword evidence="2 3" id="KW-0371">Homeobox</keyword>
<dbReference type="Proteomes" id="UP001434883">
    <property type="component" value="Unassembled WGS sequence"/>
</dbReference>
<proteinExistence type="predicted"/>
<feature type="domain" description="Homeobox" evidence="6">
    <location>
        <begin position="50"/>
        <end position="138"/>
    </location>
</feature>
<evidence type="ECO:0000256" key="2">
    <source>
        <dbReference type="PROSITE-ProRule" id="PRU00108"/>
    </source>
</evidence>
<feature type="signal peptide" evidence="5">
    <location>
        <begin position="1"/>
        <end position="20"/>
    </location>
</feature>
<sequence length="241" mass="27702">MKVFCMQSLSLFSYFLRLKADIGEPGRKGTTCETSVTVGLNRGSKAYPSPARRRHRTTFSHKQLEQLELAFQQNQYPDIYCREELARITKLNEARIQTINFSFKPLFCQGGMTIYDFFTVISSQQVWFQNRRAKQRKHERASQKVFPVGVMTGHRALMGGMPRQYYPQPLAHIPHLSSMLPSGAYSRHQNQVSRCPCPSSPPQPAPQRQHDDWYSSLRTNLSSPMFPLGSMQPLETTSHWS</sequence>
<dbReference type="CDD" id="cd00086">
    <property type="entry name" value="homeodomain"/>
    <property type="match status" value="1"/>
</dbReference>
<protein>
    <recommendedName>
        <fullName evidence="6">Homeobox domain-containing protein</fullName>
    </recommendedName>
</protein>
<dbReference type="InterPro" id="IPR001356">
    <property type="entry name" value="HD"/>
</dbReference>
<evidence type="ECO:0000256" key="1">
    <source>
        <dbReference type="ARBA" id="ARBA00004123"/>
    </source>
</evidence>
<dbReference type="Pfam" id="PF00046">
    <property type="entry name" value="Homeodomain"/>
    <property type="match status" value="1"/>
</dbReference>